<proteinExistence type="predicted"/>
<comment type="caution">
    <text evidence="1">The sequence shown here is derived from an EMBL/GenBank/DDBJ whole genome shotgun (WGS) entry which is preliminary data.</text>
</comment>
<dbReference type="Proteomes" id="UP001215712">
    <property type="component" value="Unassembled WGS sequence"/>
</dbReference>
<evidence type="ECO:0000313" key="1">
    <source>
        <dbReference type="EMBL" id="KAJ5724943.1"/>
    </source>
</evidence>
<organism evidence="1 2">
    <name type="scientific">Penicillium malachiteum</name>
    <dbReference type="NCBI Taxonomy" id="1324776"/>
    <lineage>
        <taxon>Eukaryota</taxon>
        <taxon>Fungi</taxon>
        <taxon>Dikarya</taxon>
        <taxon>Ascomycota</taxon>
        <taxon>Pezizomycotina</taxon>
        <taxon>Eurotiomycetes</taxon>
        <taxon>Eurotiomycetidae</taxon>
        <taxon>Eurotiales</taxon>
        <taxon>Aspergillaceae</taxon>
        <taxon>Penicillium</taxon>
    </lineage>
</organism>
<protein>
    <submittedName>
        <fullName evidence="1">Uncharacterized protein</fullName>
    </submittedName>
</protein>
<dbReference type="EMBL" id="JAQJAN010000008">
    <property type="protein sequence ID" value="KAJ5724943.1"/>
    <property type="molecule type" value="Genomic_DNA"/>
</dbReference>
<reference evidence="1" key="1">
    <citation type="journal article" date="2023" name="IMA Fungus">
        <title>Comparative genomic study of the Penicillium genus elucidates a diverse pangenome and 15 lateral gene transfer events.</title>
        <authorList>
            <person name="Petersen C."/>
            <person name="Sorensen T."/>
            <person name="Nielsen M.R."/>
            <person name="Sondergaard T.E."/>
            <person name="Sorensen J.L."/>
            <person name="Fitzpatrick D.A."/>
            <person name="Frisvad J.C."/>
            <person name="Nielsen K.L."/>
        </authorList>
    </citation>
    <scope>NUCLEOTIDE SEQUENCE</scope>
    <source>
        <strain evidence="1">IBT 17514</strain>
    </source>
</reference>
<evidence type="ECO:0000313" key="2">
    <source>
        <dbReference type="Proteomes" id="UP001215712"/>
    </source>
</evidence>
<reference evidence="1" key="2">
    <citation type="submission" date="2023-01" db="EMBL/GenBank/DDBJ databases">
        <authorList>
            <person name="Petersen C."/>
        </authorList>
    </citation>
    <scope>NUCLEOTIDE SEQUENCE</scope>
    <source>
        <strain evidence="1">IBT 17514</strain>
    </source>
</reference>
<accession>A0AAD6HLQ6</accession>
<sequence>MSRVSIFVENVGIQQQALERSKNLNATAHPHLTDNYSLECFDHTKTPPVYTGMTQHTLGQFKRHVHYDDSTATLKLAYHSCAKSKREYGKSGAF</sequence>
<dbReference type="AlphaFoldDB" id="A0AAD6HLQ6"/>
<keyword evidence="2" id="KW-1185">Reference proteome</keyword>
<name>A0AAD6HLQ6_9EURO</name>
<gene>
    <name evidence="1" type="ORF">N7493_006671</name>
</gene>